<gene>
    <name evidence="1" type="ORF">FHU33_3123</name>
</gene>
<dbReference type="OrthoDB" id="5186357at2"/>
<dbReference type="RefSeq" id="WP_142026125.1">
    <property type="nucleotide sequence ID" value="NZ_VFQE01000001.1"/>
</dbReference>
<sequence>MREKVTLSPEQACPRDVLATGNSRAISRRACNAALLPQLRRQTACRGVLQALVDSYGGDTHRLLADLADVIGASIAYVDRPTVEAHLERPLSDREWAAAAQQFTAMAFDDHVGDAGSLRTDWIEDVLARADLPGRGHTGQPVAVCPLGGA</sequence>
<dbReference type="AlphaFoldDB" id="A0A543PHW7"/>
<dbReference type="EMBL" id="VFQE01000001">
    <property type="protein sequence ID" value="TQN43665.1"/>
    <property type="molecule type" value="Genomic_DNA"/>
</dbReference>
<protein>
    <submittedName>
        <fullName evidence="1">Uncharacterized protein</fullName>
    </submittedName>
</protein>
<reference evidence="1 2" key="1">
    <citation type="submission" date="2019-06" db="EMBL/GenBank/DDBJ databases">
        <title>Sequencing the genomes of 1000 actinobacteria strains.</title>
        <authorList>
            <person name="Klenk H.-P."/>
        </authorList>
    </citation>
    <scope>NUCLEOTIDE SEQUENCE [LARGE SCALE GENOMIC DNA]</scope>
    <source>
        <strain evidence="1 2">DSM 46837</strain>
    </source>
</reference>
<evidence type="ECO:0000313" key="1">
    <source>
        <dbReference type="EMBL" id="TQN43665.1"/>
    </source>
</evidence>
<dbReference type="Proteomes" id="UP000319865">
    <property type="component" value="Unassembled WGS sequence"/>
</dbReference>
<evidence type="ECO:0000313" key="2">
    <source>
        <dbReference type="Proteomes" id="UP000319865"/>
    </source>
</evidence>
<keyword evidence="2" id="KW-1185">Reference proteome</keyword>
<organism evidence="1 2">
    <name type="scientific">Blastococcus colisei</name>
    <dbReference type="NCBI Taxonomy" id="1564162"/>
    <lineage>
        <taxon>Bacteria</taxon>
        <taxon>Bacillati</taxon>
        <taxon>Actinomycetota</taxon>
        <taxon>Actinomycetes</taxon>
        <taxon>Geodermatophilales</taxon>
        <taxon>Geodermatophilaceae</taxon>
        <taxon>Blastococcus</taxon>
    </lineage>
</organism>
<name>A0A543PHW7_9ACTN</name>
<comment type="caution">
    <text evidence="1">The sequence shown here is derived from an EMBL/GenBank/DDBJ whole genome shotgun (WGS) entry which is preliminary data.</text>
</comment>
<accession>A0A543PHW7</accession>
<proteinExistence type="predicted"/>